<proteinExistence type="predicted"/>
<name>A0A654U825_MYCTX</name>
<evidence type="ECO:0000313" key="1">
    <source>
        <dbReference type="EMBL" id="CFS19082.1"/>
    </source>
</evidence>
<reference evidence="3 4" key="2">
    <citation type="submission" date="2015-03" db="EMBL/GenBank/DDBJ databases">
        <authorList>
            <consortium name="Pathogen Informatics"/>
        </authorList>
    </citation>
    <scope>NUCLEOTIDE SEQUENCE [LARGE SCALE GENOMIC DNA]</scope>
    <source>
        <strain evidence="1 4">C09601061</strain>
        <strain evidence="3">N09902308</strain>
    </source>
</reference>
<dbReference type="Proteomes" id="UP000046680">
    <property type="component" value="Unassembled WGS sequence"/>
</dbReference>
<reference evidence="2" key="1">
    <citation type="submission" date="2015-03" db="EMBL/GenBank/DDBJ databases">
        <authorList>
            <consortium name="Pathogen Informatics"/>
            <person name="Murphy D."/>
        </authorList>
    </citation>
    <scope>NUCLEOTIDE SEQUENCE</scope>
    <source>
        <strain evidence="2">N09902308</strain>
    </source>
</reference>
<gene>
    <name evidence="1" type="ORF">ERS007657_04476</name>
    <name evidence="2" type="ORF">ERS007739_00934</name>
</gene>
<evidence type="ECO:0000313" key="4">
    <source>
        <dbReference type="Proteomes" id="UP000046680"/>
    </source>
</evidence>
<accession>A0A654U825</accession>
<evidence type="ECO:0000313" key="3">
    <source>
        <dbReference type="Proteomes" id="UP000039021"/>
    </source>
</evidence>
<organism evidence="1 4">
    <name type="scientific">Mycobacterium tuberculosis</name>
    <dbReference type="NCBI Taxonomy" id="1773"/>
    <lineage>
        <taxon>Bacteria</taxon>
        <taxon>Bacillati</taxon>
        <taxon>Actinomycetota</taxon>
        <taxon>Actinomycetes</taxon>
        <taxon>Mycobacteriales</taxon>
        <taxon>Mycobacteriaceae</taxon>
        <taxon>Mycobacterium</taxon>
        <taxon>Mycobacterium tuberculosis complex</taxon>
    </lineage>
</organism>
<sequence>MICCRHTLSASPPTVSSADQLLGRLSVAGPDSGGQVESRRSRALVRVWACLVASRVR</sequence>
<evidence type="ECO:0000313" key="2">
    <source>
        <dbReference type="EMBL" id="COX24554.1"/>
    </source>
</evidence>
<dbReference type="AlphaFoldDB" id="A0A654U825"/>
<dbReference type="Proteomes" id="UP000039021">
    <property type="component" value="Unassembled WGS sequence"/>
</dbReference>
<protein>
    <submittedName>
        <fullName evidence="1">Uncharacterized protein</fullName>
    </submittedName>
</protein>
<dbReference type="EMBL" id="CSBK01000311">
    <property type="protein sequence ID" value="COX24554.1"/>
    <property type="molecule type" value="Genomic_DNA"/>
</dbReference>
<dbReference type="EMBL" id="CGCX01003184">
    <property type="protein sequence ID" value="CFS19082.1"/>
    <property type="molecule type" value="Genomic_DNA"/>
</dbReference>